<gene>
    <name evidence="1" type="ORF">AA23TX_06642</name>
</gene>
<dbReference type="InterPro" id="IPR042557">
    <property type="entry name" value="SCO4226"/>
</dbReference>
<evidence type="ECO:0000313" key="2">
    <source>
        <dbReference type="Proteomes" id="UP000399805"/>
    </source>
</evidence>
<reference evidence="1 2" key="1">
    <citation type="submission" date="2019-09" db="EMBL/GenBank/DDBJ databases">
        <authorList>
            <person name="Leyn A S."/>
        </authorList>
    </citation>
    <scope>NUCLEOTIDE SEQUENCE [LARGE SCALE GENOMIC DNA]</scope>
    <source>
        <strain evidence="1">AA231_1</strain>
    </source>
</reference>
<dbReference type="Pfam" id="PF14026">
    <property type="entry name" value="SCO4226-like"/>
    <property type="match status" value="1"/>
</dbReference>
<dbReference type="AlphaFoldDB" id="A0A6I8LWX6"/>
<dbReference type="Gene3D" id="3.30.70.3090">
    <property type="entry name" value="ORF SCO4226, nickel-binding ferredoxin-like monomer"/>
    <property type="match status" value="1"/>
</dbReference>
<name>A0A6I8LWX6_9PSEU</name>
<dbReference type="Proteomes" id="UP000399805">
    <property type="component" value="Unassembled WGS sequence"/>
</dbReference>
<dbReference type="InterPro" id="IPR025336">
    <property type="entry name" value="SCO4226-like"/>
</dbReference>
<accession>A0A6I8LWX6</accession>
<organism evidence="1 2">
    <name type="scientific">Amycolatopsis camponoti</name>
    <dbReference type="NCBI Taxonomy" id="2606593"/>
    <lineage>
        <taxon>Bacteria</taxon>
        <taxon>Bacillati</taxon>
        <taxon>Actinomycetota</taxon>
        <taxon>Actinomycetes</taxon>
        <taxon>Pseudonocardiales</taxon>
        <taxon>Pseudonocardiaceae</taxon>
        <taxon>Amycolatopsis</taxon>
    </lineage>
</organism>
<dbReference type="EMBL" id="CABVGP010000002">
    <property type="protein sequence ID" value="VVJ21621.1"/>
    <property type="molecule type" value="Genomic_DNA"/>
</dbReference>
<evidence type="ECO:0000313" key="1">
    <source>
        <dbReference type="EMBL" id="VVJ21621.1"/>
    </source>
</evidence>
<proteinExistence type="predicted"/>
<protein>
    <recommendedName>
        <fullName evidence="3">DUF4242 domain-containing protein</fullName>
    </recommendedName>
</protein>
<keyword evidence="2" id="KW-1185">Reference proteome</keyword>
<evidence type="ECO:0008006" key="3">
    <source>
        <dbReference type="Google" id="ProtNLM"/>
    </source>
</evidence>
<sequence>MIMPVFLIERRYVDQFEATAEIADEVNRINGEEGVQWLYSFLSKDKRKSYCLYDAPTEEAILQAARRAGLPADVIIEVSDKVSPDGSLSPL</sequence>